<proteinExistence type="predicted"/>
<evidence type="ECO:0000313" key="2">
    <source>
        <dbReference type="EMBL" id="MBZ6015412.1"/>
    </source>
</evidence>
<reference evidence="2" key="1">
    <citation type="submission" date="2021-05" db="EMBL/GenBank/DDBJ databases">
        <title>Pangenome of Leuconostoc gelidum warrants species status for Leuconostoc gelidum subsp. gasicomitatum.</title>
        <authorList>
            <person name="Johansson P."/>
            <person name="Sade E."/>
            <person name="Hultman J."/>
            <person name="Auvinen P."/>
            <person name="Bjorkroth J."/>
        </authorList>
    </citation>
    <scope>NUCLEOTIDE SEQUENCE</scope>
    <source>
        <strain evidence="2">C220d</strain>
    </source>
</reference>
<dbReference type="Proteomes" id="UP000727071">
    <property type="component" value="Unassembled WGS sequence"/>
</dbReference>
<dbReference type="RefSeq" id="WP_224155237.1">
    <property type="nucleotide sequence ID" value="NZ_JAHBFV010000006.1"/>
</dbReference>
<keyword evidence="1" id="KW-0472">Membrane</keyword>
<comment type="caution">
    <text evidence="2">The sequence shown here is derived from an EMBL/GenBank/DDBJ whole genome shotgun (WGS) entry which is preliminary data.</text>
</comment>
<sequence length="204" mass="23427">MFENFTTDNWLTFWSIGIPVFIALLSYIVSLVANFLAKRETNRPIIIISIARHHVNTLFNTELTIKNYGRSTGWIKGVDISPEYLPKDGQDNLEPNGFNKFKNFPLAPNQEITSLIASGTNLQVEFIEERTFTIRYEARFGSMLFKNKLYREKYSIDEKNFPIVFSDGNYTVEKRLETVNKSINDNAAALINTLNNIANKLDSK</sequence>
<dbReference type="AlphaFoldDB" id="A0AB35FXY8"/>
<name>A0AB35FXY8_LEUGE</name>
<organism evidence="2 3">
    <name type="scientific">Leuconostoc gelidum subsp. gelidum</name>
    <dbReference type="NCBI Taxonomy" id="1607839"/>
    <lineage>
        <taxon>Bacteria</taxon>
        <taxon>Bacillati</taxon>
        <taxon>Bacillota</taxon>
        <taxon>Bacilli</taxon>
        <taxon>Lactobacillales</taxon>
        <taxon>Lactobacillaceae</taxon>
        <taxon>Leuconostoc</taxon>
        <taxon>Leuconostoc gelidum group</taxon>
    </lineage>
</organism>
<gene>
    <name evidence="2" type="ORF">KII88_02515</name>
</gene>
<evidence type="ECO:0000256" key="1">
    <source>
        <dbReference type="SAM" id="Phobius"/>
    </source>
</evidence>
<evidence type="ECO:0000313" key="3">
    <source>
        <dbReference type="Proteomes" id="UP000727071"/>
    </source>
</evidence>
<accession>A0AB35FXY8</accession>
<keyword evidence="1" id="KW-1133">Transmembrane helix</keyword>
<dbReference type="EMBL" id="JAHBFV010000006">
    <property type="protein sequence ID" value="MBZ6015412.1"/>
    <property type="molecule type" value="Genomic_DNA"/>
</dbReference>
<feature type="transmembrane region" description="Helical" evidence="1">
    <location>
        <begin position="12"/>
        <end position="37"/>
    </location>
</feature>
<protein>
    <submittedName>
        <fullName evidence="2">Uncharacterized protein</fullName>
    </submittedName>
</protein>
<keyword evidence="1" id="KW-0812">Transmembrane</keyword>